<feature type="region of interest" description="Disordered" evidence="1">
    <location>
        <begin position="1"/>
        <end position="244"/>
    </location>
</feature>
<proteinExistence type="predicted"/>
<sequence length="244" mass="25444">MSATQQGVLASESSTEPHKSEEEEEEDNEEDGKVKGKGKGVKDTKSPEQKEARKTLTEESETSQLPLTSPQGGPSPTKTITTAGGTPAGPSNATPSKQQSPSPTLQAAPAPAPAAAASETNANTQKEKETPKSAETLSVQPIQEVNHGLETKSASGNEETIPTTVTKKDGPKGSNAESTPTSPSASNDAITNDADKSNDEKVPRHDQAPDGEEKNETQQDENKEENTNKAATVEAAAITNNTTM</sequence>
<evidence type="ECO:0000313" key="2">
    <source>
        <dbReference type="EMBL" id="EKF26008.1"/>
    </source>
</evidence>
<feature type="compositionally biased region" description="Polar residues" evidence="1">
    <location>
        <begin position="96"/>
        <end position="105"/>
    </location>
</feature>
<evidence type="ECO:0000256" key="1">
    <source>
        <dbReference type="SAM" id="MobiDB-lite"/>
    </source>
</evidence>
<feature type="compositionally biased region" description="Low complexity" evidence="1">
    <location>
        <begin position="76"/>
        <end position="95"/>
    </location>
</feature>
<feature type="compositionally biased region" description="Polar residues" evidence="1">
    <location>
        <begin position="62"/>
        <end position="74"/>
    </location>
</feature>
<feature type="compositionally biased region" description="Basic and acidic residues" evidence="1">
    <location>
        <begin position="40"/>
        <end position="57"/>
    </location>
</feature>
<feature type="compositionally biased region" description="Polar residues" evidence="1">
    <location>
        <begin position="133"/>
        <end position="143"/>
    </location>
</feature>
<keyword evidence="3" id="KW-1185">Reference proteome</keyword>
<feature type="non-terminal residue" evidence="2">
    <location>
        <position position="244"/>
    </location>
</feature>
<feature type="compositionally biased region" description="Polar residues" evidence="1">
    <location>
        <begin position="152"/>
        <end position="165"/>
    </location>
</feature>
<protein>
    <submittedName>
        <fullName evidence="2">Mucin-associated surface protein (MASP), putative</fullName>
    </submittedName>
</protein>
<dbReference type="Proteomes" id="UP000007350">
    <property type="component" value="Unassembled WGS sequence"/>
</dbReference>
<dbReference type="OrthoDB" id="10575155at2759"/>
<comment type="caution">
    <text evidence="2">The sequence shown here is derived from an EMBL/GenBank/DDBJ whole genome shotgun (WGS) entry which is preliminary data.</text>
</comment>
<gene>
    <name evidence="2" type="ORF">MOQ_010320</name>
</gene>
<reference evidence="2 3" key="1">
    <citation type="journal article" date="2012" name="BMC Genomics">
        <title>Comparative genomic analysis of human infective Trypanosoma cruzi lineages with the bat-restricted subspecies T. cruzi marinkellei.</title>
        <authorList>
            <person name="Franzen O."/>
            <person name="Talavera-Lopez C."/>
            <person name="Ochaya S."/>
            <person name="Butler C.E."/>
            <person name="Messenger L.A."/>
            <person name="Lewis M.D."/>
            <person name="Llewellyn M.S."/>
            <person name="Marinkelle C.J."/>
            <person name="Tyler K.M."/>
            <person name="Miles M.A."/>
            <person name="Andersson B."/>
        </authorList>
    </citation>
    <scope>NUCLEOTIDE SEQUENCE [LARGE SCALE GENOMIC DNA]</scope>
    <source>
        <strain evidence="2 3">B7</strain>
    </source>
</reference>
<evidence type="ECO:0000313" key="3">
    <source>
        <dbReference type="Proteomes" id="UP000007350"/>
    </source>
</evidence>
<feature type="compositionally biased region" description="Low complexity" evidence="1">
    <location>
        <begin position="107"/>
        <end position="117"/>
    </location>
</feature>
<dbReference type="EMBL" id="AHKC01022777">
    <property type="protein sequence ID" value="EKF26008.1"/>
    <property type="molecule type" value="Genomic_DNA"/>
</dbReference>
<dbReference type="AlphaFoldDB" id="K2LTE0"/>
<organism evidence="2 3">
    <name type="scientific">Trypanosoma cruzi marinkellei</name>
    <dbReference type="NCBI Taxonomy" id="85056"/>
    <lineage>
        <taxon>Eukaryota</taxon>
        <taxon>Discoba</taxon>
        <taxon>Euglenozoa</taxon>
        <taxon>Kinetoplastea</taxon>
        <taxon>Metakinetoplastina</taxon>
        <taxon>Trypanosomatida</taxon>
        <taxon>Trypanosomatidae</taxon>
        <taxon>Trypanosoma</taxon>
        <taxon>Schizotrypanum</taxon>
    </lineage>
</organism>
<accession>K2LTE0</accession>
<feature type="compositionally biased region" description="Basic and acidic residues" evidence="1">
    <location>
        <begin position="193"/>
        <end position="227"/>
    </location>
</feature>
<feature type="compositionally biased region" description="Polar residues" evidence="1">
    <location>
        <begin position="175"/>
        <end position="190"/>
    </location>
</feature>
<name>K2LTE0_TRYCR</name>